<dbReference type="KEGG" id="manr:MPAN_013520"/>
<organism evidence="1 2">
    <name type="scientific">Mariniplasma anaerobium</name>
    <dbReference type="NCBI Taxonomy" id="2735436"/>
    <lineage>
        <taxon>Bacteria</taxon>
        <taxon>Bacillati</taxon>
        <taxon>Mycoplasmatota</taxon>
        <taxon>Mollicutes</taxon>
        <taxon>Acholeplasmatales</taxon>
        <taxon>Acholeplasmataceae</taxon>
        <taxon>Mariniplasma</taxon>
    </lineage>
</organism>
<gene>
    <name evidence="1" type="ORF">MPAN_013520</name>
</gene>
<reference evidence="1" key="1">
    <citation type="submission" date="2021-01" db="EMBL/GenBank/DDBJ databases">
        <title>Draft genome sequence of Acholeplasmataceae bacterium strain Mahy22.</title>
        <authorList>
            <person name="Watanabe M."/>
            <person name="Kojima H."/>
            <person name="Fukui M."/>
        </authorList>
    </citation>
    <scope>NUCLEOTIDE SEQUENCE</scope>
    <source>
        <strain evidence="1">Mahy22</strain>
    </source>
</reference>
<name>A0A7U9XXC9_9MOLU</name>
<evidence type="ECO:0000313" key="1">
    <source>
        <dbReference type="EMBL" id="BCR36459.1"/>
    </source>
</evidence>
<accession>A0A7U9XXC9</accession>
<protein>
    <recommendedName>
        <fullName evidence="3">DUF1189 domain-containing protein</fullName>
    </recommendedName>
</protein>
<dbReference type="EMBL" id="AP024412">
    <property type="protein sequence ID" value="BCR36459.1"/>
    <property type="molecule type" value="Genomic_DNA"/>
</dbReference>
<dbReference type="RefSeq" id="WP_176239928.1">
    <property type="nucleotide sequence ID" value="NZ_AP024412.1"/>
</dbReference>
<dbReference type="InterPro" id="IPR009574">
    <property type="entry name" value="DUF1189"/>
</dbReference>
<keyword evidence="2" id="KW-1185">Reference proteome</keyword>
<sequence>MFIYTYYRYAFQLSKFFEHVKEKWWKVLIFFFIVSLVSLFPMNLLIIQQDGWRLDFIEQSFVNQTPDWQLPDTCEITTSKLVCDTNESYIYEHDGITYIINYQETTYDTSKKQVLLLEDKIVYTNGQGEFMVGYDYKGFEDDVSFRALNLSIGEARDEMYASFGRQLESSFGTYIIFYTLLVNIVTNIALYALFVLIMSLVIQLFRFGYTSFMTYGQSMKLVVFAMGAPSLISFAVGFLEPSFSPVVFQFGMGIILMVVMLKYGKKTFQ</sequence>
<proteinExistence type="predicted"/>
<evidence type="ECO:0000313" key="2">
    <source>
        <dbReference type="Proteomes" id="UP000620133"/>
    </source>
</evidence>
<dbReference type="Pfam" id="PF06691">
    <property type="entry name" value="DUF1189"/>
    <property type="match status" value="1"/>
</dbReference>
<evidence type="ECO:0008006" key="3">
    <source>
        <dbReference type="Google" id="ProtNLM"/>
    </source>
</evidence>
<dbReference type="AlphaFoldDB" id="A0A7U9XXC9"/>
<dbReference type="Proteomes" id="UP000620133">
    <property type="component" value="Chromosome"/>
</dbReference>